<dbReference type="CTD" id="100334363"/>
<dbReference type="Ensembl" id="ENSPNAT00000084494.1">
    <property type="protein sequence ID" value="ENSPNAP00000047000.1"/>
    <property type="gene ID" value="ENSPNAG00000031962.1"/>
</dbReference>
<reference evidence="12" key="2">
    <citation type="submission" date="2025-08" db="UniProtKB">
        <authorList>
            <consortium name="Ensembl"/>
        </authorList>
    </citation>
    <scope>IDENTIFICATION</scope>
</reference>
<reference evidence="12 13" key="1">
    <citation type="submission" date="2020-10" db="EMBL/GenBank/DDBJ databases">
        <title>Pygocentrus nattereri (red-bellied piranha) genome, fPygNat1, primary haplotype.</title>
        <authorList>
            <person name="Myers G."/>
            <person name="Meyer A."/>
            <person name="Karagic N."/>
            <person name="Pippel M."/>
            <person name="Winkler S."/>
            <person name="Tracey A."/>
            <person name="Wood J."/>
            <person name="Formenti G."/>
            <person name="Howe K."/>
            <person name="Fedrigo O."/>
            <person name="Jarvis E.D."/>
        </authorList>
    </citation>
    <scope>NUCLEOTIDE SEQUENCE [LARGE SCALE GENOMIC DNA]</scope>
</reference>
<keyword evidence="8" id="KW-0449">Lipoprotein</keyword>
<comment type="subcellular location">
    <subcellularLocation>
        <location evidence="1">Cell membrane</location>
        <topology evidence="1">Lipid-anchor</topology>
        <topology evidence="1">GPI-anchor</topology>
    </subcellularLocation>
</comment>
<accession>A0AAR2J4Y7</accession>
<sequence>MNRILLGIFAVALCFTAAHTLQCYKCDIGLWSLCVTSTQTCSAGDLCYSGVGTAVGFVKLKMKGCLAQTECNKTTDVNFPSGSNSTVYKMTKTCCSTDLCNAAPGLSLHTLTLAVASITSLLISKVLV</sequence>
<dbReference type="Gene3D" id="2.10.60.10">
    <property type="entry name" value="CD59"/>
    <property type="match status" value="1"/>
</dbReference>
<proteinExistence type="inferred from homology"/>
<dbReference type="GO" id="GO:0098552">
    <property type="term" value="C:side of membrane"/>
    <property type="evidence" value="ECO:0007669"/>
    <property type="project" value="UniProtKB-KW"/>
</dbReference>
<dbReference type="RefSeq" id="XP_017567442.1">
    <property type="nucleotide sequence ID" value="XM_017711953.2"/>
</dbReference>
<feature type="domain" description="UPAR/Ly6" evidence="11">
    <location>
        <begin position="21"/>
        <end position="114"/>
    </location>
</feature>
<dbReference type="GO" id="GO:0035036">
    <property type="term" value="P:sperm-egg recognition"/>
    <property type="evidence" value="ECO:0007669"/>
    <property type="project" value="TreeGrafter"/>
</dbReference>
<keyword evidence="6" id="KW-1015">Disulfide bond</keyword>
<keyword evidence="3" id="KW-0336">GPI-anchor</keyword>
<evidence type="ECO:0000256" key="6">
    <source>
        <dbReference type="ARBA" id="ARBA00023157"/>
    </source>
</evidence>
<keyword evidence="7" id="KW-0325">Glycoprotein</keyword>
<evidence type="ECO:0000256" key="9">
    <source>
        <dbReference type="ARBA" id="ARBA00029446"/>
    </source>
</evidence>
<evidence type="ECO:0000256" key="4">
    <source>
        <dbReference type="ARBA" id="ARBA00022729"/>
    </source>
</evidence>
<dbReference type="InterPro" id="IPR016054">
    <property type="entry name" value="LY6_UPA_recep-like"/>
</dbReference>
<dbReference type="SUPFAM" id="SSF57302">
    <property type="entry name" value="Snake toxin-like"/>
    <property type="match status" value="1"/>
</dbReference>
<feature type="chain" id="PRO_5043961234" description="UPAR/Ly6 domain-containing protein" evidence="10">
    <location>
        <begin position="21"/>
        <end position="128"/>
    </location>
</feature>
<evidence type="ECO:0000259" key="11">
    <source>
        <dbReference type="SMART" id="SM00134"/>
    </source>
</evidence>
<evidence type="ECO:0000256" key="7">
    <source>
        <dbReference type="ARBA" id="ARBA00023180"/>
    </source>
</evidence>
<evidence type="ECO:0000256" key="1">
    <source>
        <dbReference type="ARBA" id="ARBA00004609"/>
    </source>
</evidence>
<organism evidence="12 13">
    <name type="scientific">Pygocentrus nattereri</name>
    <name type="common">Red-bellied piranha</name>
    <dbReference type="NCBI Taxonomy" id="42514"/>
    <lineage>
        <taxon>Eukaryota</taxon>
        <taxon>Metazoa</taxon>
        <taxon>Chordata</taxon>
        <taxon>Craniata</taxon>
        <taxon>Vertebrata</taxon>
        <taxon>Euteleostomi</taxon>
        <taxon>Actinopterygii</taxon>
        <taxon>Neopterygii</taxon>
        <taxon>Teleostei</taxon>
        <taxon>Ostariophysi</taxon>
        <taxon>Characiformes</taxon>
        <taxon>Characoidei</taxon>
        <taxon>Pygocentrus</taxon>
    </lineage>
</organism>
<dbReference type="GeneID" id="108435843"/>
<protein>
    <recommendedName>
        <fullName evidence="11">UPAR/Ly6 domain-containing protein</fullName>
    </recommendedName>
</protein>
<dbReference type="AlphaFoldDB" id="A0AAR2J4Y7"/>
<keyword evidence="4 10" id="KW-0732">Signal</keyword>
<reference evidence="12" key="3">
    <citation type="submission" date="2025-09" db="UniProtKB">
        <authorList>
            <consortium name="Ensembl"/>
        </authorList>
    </citation>
    <scope>IDENTIFICATION</scope>
</reference>
<name>A0AAR2J4Y7_PYGNA</name>
<keyword evidence="2" id="KW-1003">Cell membrane</keyword>
<evidence type="ECO:0000313" key="13">
    <source>
        <dbReference type="Proteomes" id="UP001501920"/>
    </source>
</evidence>
<dbReference type="Pfam" id="PF00021">
    <property type="entry name" value="UPAR_LY6"/>
    <property type="match status" value="1"/>
</dbReference>
<evidence type="ECO:0000313" key="12">
    <source>
        <dbReference type="Ensembl" id="ENSPNAP00000047000.1"/>
    </source>
</evidence>
<evidence type="ECO:0000256" key="10">
    <source>
        <dbReference type="SAM" id="SignalP"/>
    </source>
</evidence>
<dbReference type="GeneTree" id="ENSGT00510000049347"/>
<dbReference type="Proteomes" id="UP001501920">
    <property type="component" value="Chromosome 11"/>
</dbReference>
<dbReference type="PANTHER" id="PTHR47613">
    <property type="entry name" value="SPERM ACROSOME MEMBRANE-ASSOCIATED PROTEIN 4"/>
    <property type="match status" value="1"/>
</dbReference>
<feature type="signal peptide" evidence="10">
    <location>
        <begin position="1"/>
        <end position="20"/>
    </location>
</feature>
<dbReference type="InterPro" id="IPR045860">
    <property type="entry name" value="Snake_toxin-like_sf"/>
</dbReference>
<evidence type="ECO:0000256" key="8">
    <source>
        <dbReference type="ARBA" id="ARBA00023288"/>
    </source>
</evidence>
<evidence type="ECO:0000256" key="2">
    <source>
        <dbReference type="ARBA" id="ARBA00022475"/>
    </source>
</evidence>
<dbReference type="PANTHER" id="PTHR47613:SF1">
    <property type="entry name" value="SPERM ACROSOME MEMBRANE-ASSOCIATED PROTEIN 4"/>
    <property type="match status" value="1"/>
</dbReference>
<evidence type="ECO:0000256" key="5">
    <source>
        <dbReference type="ARBA" id="ARBA00023136"/>
    </source>
</evidence>
<keyword evidence="5" id="KW-0472">Membrane</keyword>
<keyword evidence="13" id="KW-1185">Reference proteome</keyword>
<evidence type="ECO:0000256" key="3">
    <source>
        <dbReference type="ARBA" id="ARBA00022622"/>
    </source>
</evidence>
<dbReference type="InterPro" id="IPR046354">
    <property type="entry name" value="SPACA4/Bouncer"/>
</dbReference>
<dbReference type="SMART" id="SM00134">
    <property type="entry name" value="LU"/>
    <property type="match status" value="1"/>
</dbReference>
<comment type="similarity">
    <text evidence="9">Belongs to the SPACA4/bouncer family.</text>
</comment>
<dbReference type="GO" id="GO:0005886">
    <property type="term" value="C:plasma membrane"/>
    <property type="evidence" value="ECO:0007669"/>
    <property type="project" value="UniProtKB-SubCell"/>
</dbReference>